<sequence length="102" mass="11554">MSDQAEKEGILHFLRSARFLLRTTALATDPLDLSKGEVMPMSYRSDGSWVWSDGIAYYLDAYGIAPEPEFVDYIRGQSYEPHDATDDELDAAYEVLDALRRS</sequence>
<dbReference type="EMBL" id="CT573213">
    <property type="protein sequence ID" value="CAJ62868.1"/>
    <property type="molecule type" value="Genomic_DNA"/>
</dbReference>
<evidence type="ECO:0000313" key="1">
    <source>
        <dbReference type="EMBL" id="CAJ62868.1"/>
    </source>
</evidence>
<keyword evidence="2" id="KW-1185">Reference proteome</keyword>
<reference evidence="1 2" key="1">
    <citation type="journal article" date="2007" name="Genome Res.">
        <title>Genome characteristics of facultatively symbiotic Frankia sp. strains reflect host range and host plant biogeography.</title>
        <authorList>
            <person name="Normand P."/>
            <person name="Lapierre P."/>
            <person name="Tisa L.S."/>
            <person name="Gogarten J.P."/>
            <person name="Alloisio N."/>
            <person name="Bagnarol E."/>
            <person name="Bassi C.A."/>
            <person name="Berry A.M."/>
            <person name="Bickhart D.M."/>
            <person name="Choisne N."/>
            <person name="Couloux A."/>
            <person name="Cournoyer B."/>
            <person name="Cruveiller S."/>
            <person name="Daubin V."/>
            <person name="Demange N."/>
            <person name="Francino M.P."/>
            <person name="Goltsman E."/>
            <person name="Huang Y."/>
            <person name="Kopp O.R."/>
            <person name="Labarre L."/>
            <person name="Lapidus A."/>
            <person name="Lavire C."/>
            <person name="Marechal J."/>
            <person name="Martinez M."/>
            <person name="Mastronunzio J.E."/>
            <person name="Mullin B.C."/>
            <person name="Niemann J."/>
            <person name="Pujic P."/>
            <person name="Rawnsley T."/>
            <person name="Rouy Z."/>
            <person name="Schenowitz C."/>
            <person name="Sellstedt A."/>
            <person name="Tavares F."/>
            <person name="Tomkins J.P."/>
            <person name="Vallenet D."/>
            <person name="Valverde C."/>
            <person name="Wall L.G."/>
            <person name="Wang Y."/>
            <person name="Medigue C."/>
            <person name="Benson D.R."/>
        </authorList>
    </citation>
    <scope>NUCLEOTIDE SEQUENCE [LARGE SCALE GENOMIC DNA]</scope>
    <source>
        <strain evidence="2">DSM 45986 / CECT 9034 / ACN14a</strain>
    </source>
</reference>
<dbReference type="HOGENOM" id="CLU_166724_0_0_11"/>
<proteinExistence type="predicted"/>
<dbReference type="Proteomes" id="UP000000657">
    <property type="component" value="Chromosome"/>
</dbReference>
<dbReference type="eggNOG" id="ENOG5030ITA">
    <property type="taxonomic scope" value="Bacteria"/>
</dbReference>
<dbReference type="KEGG" id="fal:FRAAL4226"/>
<name>Q0RI04_FRAAA</name>
<organism evidence="1 2">
    <name type="scientific">Frankia alni (strain DSM 45986 / CECT 9034 / ACN14a)</name>
    <dbReference type="NCBI Taxonomy" id="326424"/>
    <lineage>
        <taxon>Bacteria</taxon>
        <taxon>Bacillati</taxon>
        <taxon>Actinomycetota</taxon>
        <taxon>Actinomycetes</taxon>
        <taxon>Frankiales</taxon>
        <taxon>Frankiaceae</taxon>
        <taxon>Frankia</taxon>
    </lineage>
</organism>
<dbReference type="AlphaFoldDB" id="Q0RI04"/>
<evidence type="ECO:0000313" key="2">
    <source>
        <dbReference type="Proteomes" id="UP000000657"/>
    </source>
</evidence>
<gene>
    <name evidence="1" type="ordered locus">FRAAL4226</name>
</gene>
<protein>
    <submittedName>
        <fullName evidence="1">Uncharacterized protein</fullName>
    </submittedName>
</protein>
<dbReference type="STRING" id="326424.FRAAL4226"/>
<accession>Q0RI04</accession>